<dbReference type="InterPro" id="IPR036397">
    <property type="entry name" value="RNaseH_sf"/>
</dbReference>
<reference evidence="2" key="1">
    <citation type="submission" date="2021-03" db="EMBL/GenBank/DDBJ databases">
        <title>Draft genome sequence of rust myrtle Austropuccinia psidii MF-1, a brazilian biotype.</title>
        <authorList>
            <person name="Quecine M.C."/>
            <person name="Pachon D.M.R."/>
            <person name="Bonatelli M.L."/>
            <person name="Correr F.H."/>
            <person name="Franceschini L.M."/>
            <person name="Leite T.F."/>
            <person name="Margarido G.R.A."/>
            <person name="Almeida C.A."/>
            <person name="Ferrarezi J.A."/>
            <person name="Labate C.A."/>
        </authorList>
    </citation>
    <scope>NUCLEOTIDE SEQUENCE</scope>
    <source>
        <strain evidence="2">MF-1</strain>
    </source>
</reference>
<accession>A0A9Q3F0T7</accession>
<dbReference type="AlphaFoldDB" id="A0A9Q3F0T7"/>
<evidence type="ECO:0000313" key="3">
    <source>
        <dbReference type="Proteomes" id="UP000765509"/>
    </source>
</evidence>
<dbReference type="Proteomes" id="UP000765509">
    <property type="component" value="Unassembled WGS sequence"/>
</dbReference>
<dbReference type="Gene3D" id="3.30.420.10">
    <property type="entry name" value="Ribonuclease H-like superfamily/Ribonuclease H"/>
    <property type="match status" value="1"/>
</dbReference>
<proteinExistence type="predicted"/>
<keyword evidence="3" id="KW-1185">Reference proteome</keyword>
<protein>
    <recommendedName>
        <fullName evidence="4">RNase H type-1 domain-containing protein</fullName>
    </recommendedName>
</protein>
<dbReference type="OrthoDB" id="3267074at2759"/>
<dbReference type="EMBL" id="AVOT02034500">
    <property type="protein sequence ID" value="MBW0528620.1"/>
    <property type="molecule type" value="Genomic_DNA"/>
</dbReference>
<evidence type="ECO:0008006" key="4">
    <source>
        <dbReference type="Google" id="ProtNLM"/>
    </source>
</evidence>
<evidence type="ECO:0000256" key="1">
    <source>
        <dbReference type="SAM" id="MobiDB-lite"/>
    </source>
</evidence>
<organism evidence="2 3">
    <name type="scientific">Austropuccinia psidii MF-1</name>
    <dbReference type="NCBI Taxonomy" id="1389203"/>
    <lineage>
        <taxon>Eukaryota</taxon>
        <taxon>Fungi</taxon>
        <taxon>Dikarya</taxon>
        <taxon>Basidiomycota</taxon>
        <taxon>Pucciniomycotina</taxon>
        <taxon>Pucciniomycetes</taxon>
        <taxon>Pucciniales</taxon>
        <taxon>Sphaerophragmiaceae</taxon>
        <taxon>Austropuccinia</taxon>
    </lineage>
</organism>
<sequence length="297" mass="34144">MTRSKRWGSRYRAVFDDKKTNFMISTKRRQPLNKIIIAASTHALKKEVKWLAITLTPTLSPGPHLQIIKTKANNTIHQLKQIIQPTFGLCQKEARVLIAERFVVRLYWGPGQTGIQQNEEVDKLAKEEASSETSTHHTLHHISISQLKQTTKKSSRTPPILLETELARVRLKTPPKLVIQALDQLEKGLASTIHQLRSDHCPLSAYLHRIKQVKSPRFPHCNATETASHYLLYCAKFQAQKKEFRQNIRKHKIRLNLNISPSILDFPPAFNILEEYIIATKRFKHMKNYLPSTSTAP</sequence>
<gene>
    <name evidence="2" type="ORF">O181_068335</name>
</gene>
<dbReference type="GO" id="GO:0003676">
    <property type="term" value="F:nucleic acid binding"/>
    <property type="evidence" value="ECO:0007669"/>
    <property type="project" value="InterPro"/>
</dbReference>
<name>A0A9Q3F0T7_9BASI</name>
<feature type="region of interest" description="Disordered" evidence="1">
    <location>
        <begin position="128"/>
        <end position="152"/>
    </location>
</feature>
<evidence type="ECO:0000313" key="2">
    <source>
        <dbReference type="EMBL" id="MBW0528620.1"/>
    </source>
</evidence>
<comment type="caution">
    <text evidence="2">The sequence shown here is derived from an EMBL/GenBank/DDBJ whole genome shotgun (WGS) entry which is preliminary data.</text>
</comment>